<evidence type="ECO:0000256" key="3">
    <source>
        <dbReference type="ARBA" id="ARBA00022676"/>
    </source>
</evidence>
<reference evidence="9" key="1">
    <citation type="journal article" date="2019" name="Int. J. Syst. Evol. Microbiol.">
        <title>The Global Catalogue of Microorganisms (GCM) 10K type strain sequencing project: providing services to taxonomists for standard genome sequencing and annotation.</title>
        <authorList>
            <consortium name="The Broad Institute Genomics Platform"/>
            <consortium name="The Broad Institute Genome Sequencing Center for Infectious Disease"/>
            <person name="Wu L."/>
            <person name="Ma J."/>
        </authorList>
    </citation>
    <scope>NUCLEOTIDE SEQUENCE [LARGE SCALE GENOMIC DNA]</scope>
    <source>
        <strain evidence="9">NBRC 109341</strain>
    </source>
</reference>
<evidence type="ECO:0000313" key="9">
    <source>
        <dbReference type="Proteomes" id="UP001156903"/>
    </source>
</evidence>
<dbReference type="InterPro" id="IPR002638">
    <property type="entry name" value="Quinolinate_PRibosylTrfase_C"/>
</dbReference>
<dbReference type="InterPro" id="IPR006242">
    <property type="entry name" value="ModD"/>
</dbReference>
<feature type="domain" description="Quinolinate phosphoribosyl transferase C-terminal" evidence="6">
    <location>
        <begin position="106"/>
        <end position="271"/>
    </location>
</feature>
<dbReference type="SUPFAM" id="SSF51690">
    <property type="entry name" value="Nicotinate/Quinolinate PRTase C-terminal domain-like"/>
    <property type="match status" value="1"/>
</dbReference>
<gene>
    <name evidence="8" type="primary">modD_2</name>
    <name evidence="8" type="ORF">GCM10007935_23460</name>
</gene>
<evidence type="ECO:0000256" key="5">
    <source>
        <dbReference type="PIRNR" id="PIRNR006250"/>
    </source>
</evidence>
<dbReference type="InterPro" id="IPR037128">
    <property type="entry name" value="Quinolinate_PRibosylTase_N_sf"/>
</dbReference>
<keyword evidence="4 5" id="KW-0808">Transferase</keyword>
<dbReference type="Pfam" id="PF01729">
    <property type="entry name" value="QRPTase_C"/>
    <property type="match status" value="1"/>
</dbReference>
<dbReference type="PIRSF" id="PIRSF006250">
    <property type="entry name" value="NadC_ModD"/>
    <property type="match status" value="1"/>
</dbReference>
<dbReference type="SUPFAM" id="SSF54675">
    <property type="entry name" value="Nicotinate/Quinolinate PRTase N-terminal domain-like"/>
    <property type="match status" value="1"/>
</dbReference>
<dbReference type="Proteomes" id="UP001156903">
    <property type="component" value="Unassembled WGS sequence"/>
</dbReference>
<dbReference type="InterPro" id="IPR013785">
    <property type="entry name" value="Aldolase_TIM"/>
</dbReference>
<dbReference type="InterPro" id="IPR027277">
    <property type="entry name" value="NadC/ModD"/>
</dbReference>
<evidence type="ECO:0000256" key="4">
    <source>
        <dbReference type="ARBA" id="ARBA00022679"/>
    </source>
</evidence>
<dbReference type="PANTHER" id="PTHR32179">
    <property type="entry name" value="NICOTINATE-NUCLEOTIDE PYROPHOSPHORYLASE [CARBOXYLATING]"/>
    <property type="match status" value="1"/>
</dbReference>
<feature type="domain" description="Quinolinate phosphoribosyl transferase N-terminal" evidence="7">
    <location>
        <begin position="21"/>
        <end position="104"/>
    </location>
</feature>
<dbReference type="InterPro" id="IPR022412">
    <property type="entry name" value="Quinolinate_PRibosylTrfase_N"/>
</dbReference>
<dbReference type="InterPro" id="IPR036068">
    <property type="entry name" value="Nicotinate_pribotase-like_C"/>
</dbReference>
<dbReference type="RefSeq" id="WP_284307947.1">
    <property type="nucleotide sequence ID" value="NZ_BSPB01000017.1"/>
</dbReference>
<dbReference type="NCBIfam" id="TIGR01334">
    <property type="entry name" value="modD"/>
    <property type="match status" value="1"/>
</dbReference>
<keyword evidence="3 5" id="KW-0328">Glycosyltransferase</keyword>
<dbReference type="EMBL" id="BSPB01000017">
    <property type="protein sequence ID" value="GLS14913.1"/>
    <property type="molecule type" value="Genomic_DNA"/>
</dbReference>
<dbReference type="Pfam" id="PF02749">
    <property type="entry name" value="QRPTase_N"/>
    <property type="match status" value="1"/>
</dbReference>
<protein>
    <recommendedName>
        <fullName evidence="2">Putative pyrophosphorylase ModD</fullName>
    </recommendedName>
</protein>
<name>A0ABQ6C3J1_9BURK</name>
<comment type="similarity">
    <text evidence="1 5">Belongs to the NadC/ModD family.</text>
</comment>
<sequence>MIHFSQAEIDGLIQEDLPLHDETTRAIGMPDVPGTLSYLARQPGVVAGVAPCAQMARSLGLVVHSLVPDGEPVAAGQAVLQVQGRSHALHVLWRQGMNLIEHLSGIASATAAMLRDARALQSNVQLAATRKAFPGARRLQQYAVLCGGGMVHRAGLSESLLVFAQHRHFMPDTALADLVRQARRASPEKFLLVEVVNAADALAAVRAGADGVQIDKMAPAALTPLVAELRALRPGQHLTVNAAGGIRQDNVAAYAATGADVLVTSHLYTAAAADYAAVMAPLA</sequence>
<dbReference type="Gene3D" id="3.90.1170.20">
    <property type="entry name" value="Quinolinate phosphoribosyl transferase, N-terminal domain"/>
    <property type="match status" value="1"/>
</dbReference>
<dbReference type="Gene3D" id="3.20.20.70">
    <property type="entry name" value="Aldolase class I"/>
    <property type="match status" value="1"/>
</dbReference>
<dbReference type="PANTHER" id="PTHR32179:SF4">
    <property type="entry name" value="PYROPHOSPHORYLASE MODD-RELATED"/>
    <property type="match status" value="1"/>
</dbReference>
<evidence type="ECO:0000256" key="2">
    <source>
        <dbReference type="ARBA" id="ARBA00019205"/>
    </source>
</evidence>
<keyword evidence="9" id="KW-1185">Reference proteome</keyword>
<proteinExistence type="inferred from homology"/>
<evidence type="ECO:0000313" key="8">
    <source>
        <dbReference type="EMBL" id="GLS14913.1"/>
    </source>
</evidence>
<evidence type="ECO:0000256" key="1">
    <source>
        <dbReference type="ARBA" id="ARBA00009400"/>
    </source>
</evidence>
<comment type="caution">
    <text evidence="8">The sequence shown here is derived from an EMBL/GenBank/DDBJ whole genome shotgun (WGS) entry which is preliminary data.</text>
</comment>
<organism evidence="8 9">
    <name type="scientific">Hydrogenophaga electricum</name>
    <dbReference type="NCBI Taxonomy" id="1230953"/>
    <lineage>
        <taxon>Bacteria</taxon>
        <taxon>Pseudomonadati</taxon>
        <taxon>Pseudomonadota</taxon>
        <taxon>Betaproteobacteria</taxon>
        <taxon>Burkholderiales</taxon>
        <taxon>Comamonadaceae</taxon>
        <taxon>Hydrogenophaga</taxon>
    </lineage>
</organism>
<accession>A0ABQ6C3J1</accession>
<evidence type="ECO:0000259" key="6">
    <source>
        <dbReference type="Pfam" id="PF01729"/>
    </source>
</evidence>
<evidence type="ECO:0000259" key="7">
    <source>
        <dbReference type="Pfam" id="PF02749"/>
    </source>
</evidence>